<sequence>MTARNKPTAIVRERASVSGAALLILLALLFLGLFALAIATDAVPNDEQAVAFAPAFYGVTVMVGLVASCIGFTIFESVLERSADPLRHWIRTGWALIAPVVAAFVGTGLLINPAVALGIAATSLGVGISLLWSVPRSRHGTRAFLSLLWTSLALTLAAAGWVTITIHDSLR</sequence>
<dbReference type="Proteomes" id="UP000549616">
    <property type="component" value="Unassembled WGS sequence"/>
</dbReference>
<organism evidence="2 3">
    <name type="scientific">Amycolatopsis endophytica</name>
    <dbReference type="NCBI Taxonomy" id="860233"/>
    <lineage>
        <taxon>Bacteria</taxon>
        <taxon>Bacillati</taxon>
        <taxon>Actinomycetota</taxon>
        <taxon>Actinomycetes</taxon>
        <taxon>Pseudonocardiales</taxon>
        <taxon>Pseudonocardiaceae</taxon>
        <taxon>Amycolatopsis</taxon>
    </lineage>
</organism>
<keyword evidence="1" id="KW-1133">Transmembrane helix</keyword>
<proteinExistence type="predicted"/>
<gene>
    <name evidence="2" type="ORF">HNR02_005664</name>
</gene>
<feature type="transmembrane region" description="Helical" evidence="1">
    <location>
        <begin position="91"/>
        <end position="111"/>
    </location>
</feature>
<dbReference type="EMBL" id="JACCFK010000002">
    <property type="protein sequence ID" value="NYI92289.1"/>
    <property type="molecule type" value="Genomic_DNA"/>
</dbReference>
<evidence type="ECO:0000256" key="1">
    <source>
        <dbReference type="SAM" id="Phobius"/>
    </source>
</evidence>
<dbReference type="RefSeq" id="WP_179776540.1">
    <property type="nucleotide sequence ID" value="NZ_JACCFK010000002.1"/>
</dbReference>
<dbReference type="AlphaFoldDB" id="A0A853BAT8"/>
<reference evidence="2 3" key="1">
    <citation type="submission" date="2020-07" db="EMBL/GenBank/DDBJ databases">
        <title>Sequencing the genomes of 1000 actinobacteria strains.</title>
        <authorList>
            <person name="Klenk H.-P."/>
        </authorList>
    </citation>
    <scope>NUCLEOTIDE SEQUENCE [LARGE SCALE GENOMIC DNA]</scope>
    <source>
        <strain evidence="2 3">DSM 104006</strain>
    </source>
</reference>
<evidence type="ECO:0000313" key="2">
    <source>
        <dbReference type="EMBL" id="NYI92289.1"/>
    </source>
</evidence>
<feature type="transmembrane region" description="Helical" evidence="1">
    <location>
        <begin position="117"/>
        <end position="134"/>
    </location>
</feature>
<evidence type="ECO:0000313" key="3">
    <source>
        <dbReference type="Proteomes" id="UP000549616"/>
    </source>
</evidence>
<feature type="transmembrane region" description="Helical" evidence="1">
    <location>
        <begin position="146"/>
        <end position="166"/>
    </location>
</feature>
<keyword evidence="3" id="KW-1185">Reference proteome</keyword>
<protein>
    <submittedName>
        <fullName evidence="2">Uncharacterized protein</fullName>
    </submittedName>
</protein>
<feature type="transmembrane region" description="Helical" evidence="1">
    <location>
        <begin position="55"/>
        <end position="79"/>
    </location>
</feature>
<name>A0A853BAT8_9PSEU</name>
<keyword evidence="1" id="KW-0472">Membrane</keyword>
<accession>A0A853BAT8</accession>
<keyword evidence="1" id="KW-0812">Transmembrane</keyword>
<comment type="caution">
    <text evidence="2">The sequence shown here is derived from an EMBL/GenBank/DDBJ whole genome shotgun (WGS) entry which is preliminary data.</text>
</comment>